<evidence type="ECO:0000313" key="2">
    <source>
        <dbReference type="Proteomes" id="UP001159363"/>
    </source>
</evidence>
<dbReference type="EMBL" id="JARBHB010000017">
    <property type="protein sequence ID" value="KAJ8865595.1"/>
    <property type="molecule type" value="Genomic_DNA"/>
</dbReference>
<accession>A0ABQ9FZC6</accession>
<reference evidence="1 2" key="1">
    <citation type="submission" date="2023-02" db="EMBL/GenBank/DDBJ databases">
        <title>LHISI_Scaffold_Assembly.</title>
        <authorList>
            <person name="Stuart O.P."/>
            <person name="Cleave R."/>
            <person name="Magrath M.J.L."/>
            <person name="Mikheyev A.S."/>
        </authorList>
    </citation>
    <scope>NUCLEOTIDE SEQUENCE [LARGE SCALE GENOMIC DNA]</scope>
    <source>
        <strain evidence="1">Daus_M_001</strain>
        <tissue evidence="1">Leg muscle</tissue>
    </source>
</reference>
<gene>
    <name evidence="1" type="ORF">PR048_033115</name>
</gene>
<comment type="caution">
    <text evidence="1">The sequence shown here is derived from an EMBL/GenBank/DDBJ whole genome shotgun (WGS) entry which is preliminary data.</text>
</comment>
<proteinExistence type="predicted"/>
<protein>
    <submittedName>
        <fullName evidence="1">Uncharacterized protein</fullName>
    </submittedName>
</protein>
<dbReference type="Proteomes" id="UP001159363">
    <property type="component" value="Chromosome 16"/>
</dbReference>
<name>A0ABQ9FZC6_9NEOP</name>
<keyword evidence="2" id="KW-1185">Reference proteome</keyword>
<organism evidence="1 2">
    <name type="scientific">Dryococelus australis</name>
    <dbReference type="NCBI Taxonomy" id="614101"/>
    <lineage>
        <taxon>Eukaryota</taxon>
        <taxon>Metazoa</taxon>
        <taxon>Ecdysozoa</taxon>
        <taxon>Arthropoda</taxon>
        <taxon>Hexapoda</taxon>
        <taxon>Insecta</taxon>
        <taxon>Pterygota</taxon>
        <taxon>Neoptera</taxon>
        <taxon>Polyneoptera</taxon>
        <taxon>Phasmatodea</taxon>
        <taxon>Verophasmatodea</taxon>
        <taxon>Anareolatae</taxon>
        <taxon>Phasmatidae</taxon>
        <taxon>Eurycanthinae</taxon>
        <taxon>Dryococelus</taxon>
    </lineage>
</organism>
<evidence type="ECO:0000313" key="1">
    <source>
        <dbReference type="EMBL" id="KAJ8865595.1"/>
    </source>
</evidence>
<sequence>MAYCVRFFASIRRHMKPPRGLGLTVAELNSSLQLRALVNNKEVPKASPLSSVNPFPDKEGLISIVGHIQKSPLREDQRHPAYLPRRHRVSMLFVQEDHLKLLHAKPQALLYPIQQK</sequence>